<keyword evidence="1" id="KW-0472">Membrane</keyword>
<evidence type="ECO:0000313" key="4">
    <source>
        <dbReference type="EMBL" id="KAK8871084.1"/>
    </source>
</evidence>
<protein>
    <recommendedName>
        <fullName evidence="3">J domain-containing protein</fullName>
    </recommendedName>
</protein>
<evidence type="ECO:0000256" key="1">
    <source>
        <dbReference type="SAM" id="Phobius"/>
    </source>
</evidence>
<dbReference type="InterPro" id="IPR036869">
    <property type="entry name" value="J_dom_sf"/>
</dbReference>
<gene>
    <name evidence="4" type="ORF">M9Y10_008997</name>
</gene>
<dbReference type="Gene3D" id="1.10.287.110">
    <property type="entry name" value="DnaJ domain"/>
    <property type="match status" value="1"/>
</dbReference>
<dbReference type="PANTHER" id="PTHR44303">
    <property type="entry name" value="DNAJ HOMOLOG SUBFAMILY C MEMBER 16"/>
    <property type="match status" value="1"/>
</dbReference>
<comment type="caution">
    <text evidence="4">The sequence shown here is derived from an EMBL/GenBank/DDBJ whole genome shotgun (WGS) entry which is preliminary data.</text>
</comment>
<keyword evidence="1" id="KW-0812">Transmembrane</keyword>
<name>A0ABR2IZK9_9EUKA</name>
<dbReference type="SUPFAM" id="SSF46565">
    <property type="entry name" value="Chaperone J-domain"/>
    <property type="match status" value="1"/>
</dbReference>
<dbReference type="PROSITE" id="PS50076">
    <property type="entry name" value="DNAJ_2"/>
    <property type="match status" value="1"/>
</dbReference>
<feature type="transmembrane region" description="Helical" evidence="1">
    <location>
        <begin position="512"/>
        <end position="533"/>
    </location>
</feature>
<feature type="domain" description="J" evidence="3">
    <location>
        <begin position="20"/>
        <end position="84"/>
    </location>
</feature>
<organism evidence="4 5">
    <name type="scientific">Tritrichomonas musculus</name>
    <dbReference type="NCBI Taxonomy" id="1915356"/>
    <lineage>
        <taxon>Eukaryota</taxon>
        <taxon>Metamonada</taxon>
        <taxon>Parabasalia</taxon>
        <taxon>Tritrichomonadida</taxon>
        <taxon>Tritrichomonadidae</taxon>
        <taxon>Tritrichomonas</taxon>
    </lineage>
</organism>
<reference evidence="4 5" key="1">
    <citation type="submission" date="2024-04" db="EMBL/GenBank/DDBJ databases">
        <title>Tritrichomonas musculus Genome.</title>
        <authorList>
            <person name="Alves-Ferreira E."/>
            <person name="Grigg M."/>
            <person name="Lorenzi H."/>
            <person name="Galac M."/>
        </authorList>
    </citation>
    <scope>NUCLEOTIDE SEQUENCE [LARGE SCALE GENOMIC DNA]</scope>
    <source>
        <strain evidence="4 5">EAF2021</strain>
    </source>
</reference>
<keyword evidence="2" id="KW-0732">Signal</keyword>
<dbReference type="InterPro" id="IPR052448">
    <property type="entry name" value="DnaJ_C16_autophagy_reg"/>
</dbReference>
<feature type="chain" id="PRO_5046460803" description="J domain-containing protein" evidence="2">
    <location>
        <begin position="19"/>
        <end position="554"/>
    </location>
</feature>
<evidence type="ECO:0000256" key="2">
    <source>
        <dbReference type="SAM" id="SignalP"/>
    </source>
</evidence>
<keyword evidence="5" id="KW-1185">Reference proteome</keyword>
<keyword evidence="1" id="KW-1133">Transmembrane helix</keyword>
<dbReference type="Pfam" id="PF00226">
    <property type="entry name" value="DnaJ"/>
    <property type="match status" value="1"/>
</dbReference>
<dbReference type="PRINTS" id="PR00625">
    <property type="entry name" value="JDOMAIN"/>
</dbReference>
<sequence>MILTFFLFRFIVSPLVKGQDPYAILGIDRHATQDQIKKAFRTKTHKFHPDKYKGPDAQKKWVQISDAYELLKDPKKKERYDKFGLIDDSLEEKPKGPNRADKIRTILAQDSASRSRSNQQYGEFDYRKKIDIITEMTDNTFSQLTHDEKPWLICAYESDFQINEHKSILEDLFQKTGFLFGIGKLKVSSNPKTVQFLNVKTTPKIILYDPKANQFSHFSGNPTLRSVTRFASQKFGAEVTIVHDDNEILLWRKSELDRLHVILFSDLKEVPSSFEIVAAFLKRNAVFAFASINQLNLPNYPRALGSLELSELPTYIIYRMGHPKDDTFGGPVIPIVAPMDLDAGSLSAIIRRYNYPVFSEVNSENFDRLCSEYIIIYVYLNGSTDIAEDIKVGVNDMNIPTGTINGTVNKEFVNKFQLEEGDFIVMKLKSKQYIVWKEVTTWREFSDKFELMKHGLLGFKKVDQFPNFSSPIGFDKKKRNAVKFNEKINDIKFAALEKADDISAYLKKLPTIVVIGLLALILIIIVEFLIYLCSKFCCCCSKSSSSVDEKDHVD</sequence>
<dbReference type="SUPFAM" id="SSF52833">
    <property type="entry name" value="Thioredoxin-like"/>
    <property type="match status" value="1"/>
</dbReference>
<evidence type="ECO:0000313" key="5">
    <source>
        <dbReference type="Proteomes" id="UP001470230"/>
    </source>
</evidence>
<dbReference type="SMART" id="SM00271">
    <property type="entry name" value="DnaJ"/>
    <property type="match status" value="1"/>
</dbReference>
<dbReference type="PANTHER" id="PTHR44303:SF2">
    <property type="entry name" value="DNAJ HOMOLOG SUBFAMILY C MEMBER 16"/>
    <property type="match status" value="1"/>
</dbReference>
<dbReference type="Gene3D" id="3.40.30.10">
    <property type="entry name" value="Glutaredoxin"/>
    <property type="match status" value="1"/>
</dbReference>
<dbReference type="CDD" id="cd06257">
    <property type="entry name" value="DnaJ"/>
    <property type="match status" value="1"/>
</dbReference>
<accession>A0ABR2IZK9</accession>
<dbReference type="EMBL" id="JAPFFF010000014">
    <property type="protein sequence ID" value="KAK8871084.1"/>
    <property type="molecule type" value="Genomic_DNA"/>
</dbReference>
<dbReference type="InterPro" id="IPR036249">
    <property type="entry name" value="Thioredoxin-like_sf"/>
</dbReference>
<dbReference type="InterPro" id="IPR001623">
    <property type="entry name" value="DnaJ_domain"/>
</dbReference>
<evidence type="ECO:0000259" key="3">
    <source>
        <dbReference type="PROSITE" id="PS50076"/>
    </source>
</evidence>
<feature type="signal peptide" evidence="2">
    <location>
        <begin position="1"/>
        <end position="18"/>
    </location>
</feature>
<dbReference type="Proteomes" id="UP001470230">
    <property type="component" value="Unassembled WGS sequence"/>
</dbReference>
<proteinExistence type="predicted"/>